<evidence type="ECO:0000313" key="2">
    <source>
        <dbReference type="EMBL" id="MBN7811187.1"/>
    </source>
</evidence>
<sequence>MNWIAETLGYIAISAGFFAATKKDMGTFRIWHLISNLFYVVYAVFLESIPLLIASAVFCVIHSYHLRKLRLEKVRAGKGQLPTGQV</sequence>
<keyword evidence="1" id="KW-1133">Transmembrane helix</keyword>
<proteinExistence type="predicted"/>
<organism evidence="2 3">
    <name type="scientific">Algoriphagus oliviformis</name>
    <dbReference type="NCBI Taxonomy" id="2811231"/>
    <lineage>
        <taxon>Bacteria</taxon>
        <taxon>Pseudomonadati</taxon>
        <taxon>Bacteroidota</taxon>
        <taxon>Cytophagia</taxon>
        <taxon>Cytophagales</taxon>
        <taxon>Cyclobacteriaceae</taxon>
        <taxon>Algoriphagus</taxon>
    </lineage>
</organism>
<dbReference type="RefSeq" id="WP_206577969.1">
    <property type="nucleotide sequence ID" value="NZ_JAFKCT010000003.1"/>
</dbReference>
<dbReference type="Proteomes" id="UP000664317">
    <property type="component" value="Unassembled WGS sequence"/>
</dbReference>
<dbReference type="EMBL" id="JAFKCT010000003">
    <property type="protein sequence ID" value="MBN7811187.1"/>
    <property type="molecule type" value="Genomic_DNA"/>
</dbReference>
<comment type="caution">
    <text evidence="2">The sequence shown here is derived from an EMBL/GenBank/DDBJ whole genome shotgun (WGS) entry which is preliminary data.</text>
</comment>
<reference evidence="2 3" key="1">
    <citation type="submission" date="2021-03" db="EMBL/GenBank/DDBJ databases">
        <title>novel species isolated from a fishpond in China.</title>
        <authorList>
            <person name="Lu H."/>
            <person name="Cai Z."/>
        </authorList>
    </citation>
    <scope>NUCLEOTIDE SEQUENCE [LARGE SCALE GENOMIC DNA]</scope>
    <source>
        <strain evidence="2 3">H41</strain>
    </source>
</reference>
<keyword evidence="3" id="KW-1185">Reference proteome</keyword>
<keyword evidence="1" id="KW-0472">Membrane</keyword>
<gene>
    <name evidence="2" type="ORF">J0A68_09480</name>
</gene>
<accession>A0ABS3C2L6</accession>
<dbReference type="InterPro" id="IPR019629">
    <property type="entry name" value="Uncharacterised_HI1736/YgjV"/>
</dbReference>
<feature type="transmembrane region" description="Helical" evidence="1">
    <location>
        <begin position="37"/>
        <end position="61"/>
    </location>
</feature>
<keyword evidence="1" id="KW-0812">Transmembrane</keyword>
<evidence type="ECO:0000313" key="3">
    <source>
        <dbReference type="Proteomes" id="UP000664317"/>
    </source>
</evidence>
<evidence type="ECO:0000256" key="1">
    <source>
        <dbReference type="SAM" id="Phobius"/>
    </source>
</evidence>
<protein>
    <submittedName>
        <fullName evidence="2">YgjV family protein</fullName>
    </submittedName>
</protein>
<name>A0ABS3C2L6_9BACT</name>
<dbReference type="Pfam" id="PF10688">
    <property type="entry name" value="Imp-YgjV"/>
    <property type="match status" value="1"/>
</dbReference>